<dbReference type="HOGENOM" id="CLU_1210097_0_0_1"/>
<dbReference type="EMBL" id="JELW01000258">
    <property type="protein sequence ID" value="EXU94536.1"/>
    <property type="molecule type" value="Genomic_DNA"/>
</dbReference>
<feature type="region of interest" description="Disordered" evidence="1">
    <location>
        <begin position="1"/>
        <end position="38"/>
    </location>
</feature>
<feature type="region of interest" description="Disordered" evidence="1">
    <location>
        <begin position="196"/>
        <end position="229"/>
    </location>
</feature>
<dbReference type="AlphaFoldDB" id="A0A014P019"/>
<feature type="compositionally biased region" description="Basic and acidic residues" evidence="1">
    <location>
        <begin position="8"/>
        <end position="21"/>
    </location>
</feature>
<evidence type="ECO:0000259" key="2">
    <source>
        <dbReference type="PROSITE" id="PS00036"/>
    </source>
</evidence>
<feature type="compositionally biased region" description="Basic residues" evidence="1">
    <location>
        <begin position="217"/>
        <end position="229"/>
    </location>
</feature>
<dbReference type="PROSITE" id="PS00036">
    <property type="entry name" value="BZIP_BASIC"/>
    <property type="match status" value="1"/>
</dbReference>
<evidence type="ECO:0000313" key="3">
    <source>
        <dbReference type="EMBL" id="EXU94536.1"/>
    </source>
</evidence>
<dbReference type="GO" id="GO:0003700">
    <property type="term" value="F:DNA-binding transcription factor activity"/>
    <property type="evidence" value="ECO:0007669"/>
    <property type="project" value="InterPro"/>
</dbReference>
<name>A0A014P019_9HYPO</name>
<evidence type="ECO:0000256" key="1">
    <source>
        <dbReference type="SAM" id="MobiDB-lite"/>
    </source>
</evidence>
<feature type="compositionally biased region" description="Basic residues" evidence="1">
    <location>
        <begin position="22"/>
        <end position="34"/>
    </location>
</feature>
<gene>
    <name evidence="3" type="ORF">X797_012392</name>
</gene>
<comment type="caution">
    <text evidence="3">The sequence shown here is derived from an EMBL/GenBank/DDBJ whole genome shotgun (WGS) entry which is preliminary data.</text>
</comment>
<accession>A0A014P019</accession>
<dbReference type="Proteomes" id="UP000030151">
    <property type="component" value="Unassembled WGS sequence"/>
</dbReference>
<feature type="domain" description="BZIP" evidence="2">
    <location>
        <begin position="19"/>
        <end position="34"/>
    </location>
</feature>
<dbReference type="InterPro" id="IPR004827">
    <property type="entry name" value="bZIP"/>
</dbReference>
<evidence type="ECO:0000313" key="4">
    <source>
        <dbReference type="Proteomes" id="UP000030151"/>
    </source>
</evidence>
<reference evidence="3 4" key="1">
    <citation type="submission" date="2014-02" db="EMBL/GenBank/DDBJ databases">
        <title>The genome sequence of the entomopathogenic fungus Metarhizium robertsii ARSEF 2575.</title>
        <authorList>
            <person name="Giuliano Garisto Donzelli B."/>
            <person name="Roe B.A."/>
            <person name="Macmil S.L."/>
            <person name="Krasnoff S.B."/>
            <person name="Gibson D.M."/>
        </authorList>
    </citation>
    <scope>NUCLEOTIDE SEQUENCE [LARGE SCALE GENOMIC DNA]</scope>
    <source>
        <strain evidence="3 4">ARSEF 2575</strain>
    </source>
</reference>
<organism evidence="3 4">
    <name type="scientific">Metarhizium robertsii</name>
    <dbReference type="NCBI Taxonomy" id="568076"/>
    <lineage>
        <taxon>Eukaryota</taxon>
        <taxon>Fungi</taxon>
        <taxon>Dikarya</taxon>
        <taxon>Ascomycota</taxon>
        <taxon>Pezizomycotina</taxon>
        <taxon>Sordariomycetes</taxon>
        <taxon>Hypocreomycetidae</taxon>
        <taxon>Hypocreales</taxon>
        <taxon>Clavicipitaceae</taxon>
        <taxon>Metarhizium</taxon>
    </lineage>
</organism>
<proteinExistence type="predicted"/>
<sequence>MGKGPVEAPRKNVESKQERRKTANRLAQRKHREKRGKEWQRLLREIKETRTVCHKAMLAADAGDMELVRAHLSSITLPPPNTSYTAGPKLPIVMPCHVGNDPSTLLQPPERPVWEVGEIIREESHNSTQVVKPSDGAIGTAAVPPCSSPLEESCLPQSEGLDPVKELVRLDLAVCDLVLRIEKMDVMVRRLVDGQVGYPHGQTHRTGKAHRDTASRNARRKSLSRTCKQ</sequence>
<protein>
    <recommendedName>
        <fullName evidence="2">BZIP domain-containing protein</fullName>
    </recommendedName>
</protein>